<dbReference type="GO" id="GO:0004850">
    <property type="term" value="F:uridine phosphorylase activity"/>
    <property type="evidence" value="ECO:0007669"/>
    <property type="project" value="UniProtKB-EC"/>
</dbReference>
<reference evidence="5 6" key="1">
    <citation type="submission" date="2018-12" db="EMBL/GenBank/DDBJ databases">
        <authorList>
            <person name="Yu L."/>
        </authorList>
    </citation>
    <scope>NUCLEOTIDE SEQUENCE [LARGE SCALE GENOMIC DNA]</scope>
    <source>
        <strain evidence="5 6">S5H2222</strain>
    </source>
</reference>
<evidence type="ECO:0000256" key="3">
    <source>
        <dbReference type="ARBA" id="ARBA00048447"/>
    </source>
</evidence>
<protein>
    <recommendedName>
        <fullName evidence="2">Uridine phosphorylase</fullName>
        <ecNumber evidence="1">2.4.2.3</ecNumber>
    </recommendedName>
</protein>
<dbReference type="InterPro" id="IPR000845">
    <property type="entry name" value="Nucleoside_phosphorylase_d"/>
</dbReference>
<evidence type="ECO:0000259" key="4">
    <source>
        <dbReference type="Pfam" id="PF01048"/>
    </source>
</evidence>
<comment type="caution">
    <text evidence="5">The sequence shown here is derived from an EMBL/GenBank/DDBJ whole genome shotgun (WGS) entry which is preliminary data.</text>
</comment>
<dbReference type="CDD" id="cd17767">
    <property type="entry name" value="UP_EcUdp-like"/>
    <property type="match status" value="1"/>
</dbReference>
<organism evidence="5 6">
    <name type="scientific">Lysinibacillus telephonicus</name>
    <dbReference type="NCBI Taxonomy" id="1714840"/>
    <lineage>
        <taxon>Bacteria</taxon>
        <taxon>Bacillati</taxon>
        <taxon>Bacillota</taxon>
        <taxon>Bacilli</taxon>
        <taxon>Bacillales</taxon>
        <taxon>Bacillaceae</taxon>
        <taxon>Lysinibacillus</taxon>
    </lineage>
</organism>
<dbReference type="InterPro" id="IPR035994">
    <property type="entry name" value="Nucleoside_phosphorylase_sf"/>
</dbReference>
<evidence type="ECO:0000313" key="6">
    <source>
        <dbReference type="Proteomes" id="UP000276349"/>
    </source>
</evidence>
<evidence type="ECO:0000313" key="5">
    <source>
        <dbReference type="EMBL" id="RTQ94336.1"/>
    </source>
</evidence>
<dbReference type="PANTHER" id="PTHR43691">
    <property type="entry name" value="URIDINE PHOSPHORYLASE"/>
    <property type="match status" value="1"/>
</dbReference>
<dbReference type="RefSeq" id="WP_126293564.1">
    <property type="nucleotide sequence ID" value="NZ_CP155468.1"/>
</dbReference>
<dbReference type="AlphaFoldDB" id="A0A431UUM1"/>
<dbReference type="Proteomes" id="UP000276349">
    <property type="component" value="Unassembled WGS sequence"/>
</dbReference>
<dbReference type="EMBL" id="RXNR01000012">
    <property type="protein sequence ID" value="RTQ94336.1"/>
    <property type="molecule type" value="Genomic_DNA"/>
</dbReference>
<sequence>MTIHLKGISSEDIGKVTLLVGDPGRVEIISQNLEKPRLILNNREFVLMNGFWNGQKVSICSTGIGVSSTEIAIIELIEQGAKILVRIGGCGAWKDDIKPGDIIINNAMARELGLLNAYAIDSFPAVADPLLIQSIMEKAVSSKFNTHFGIGLTSQSYYLGQDRKPRIKNGPNVNNLMNYWQERSILNCEMETAVIYMLASIYGIRAANCLVVHGNRLNNEWVPEEEYHNIHVKVTNIVLEACFDVLEKYN</sequence>
<keyword evidence="6" id="KW-1185">Reference proteome</keyword>
<evidence type="ECO:0000256" key="2">
    <source>
        <dbReference type="ARBA" id="ARBA00021980"/>
    </source>
</evidence>
<dbReference type="GO" id="GO:0009116">
    <property type="term" value="P:nucleoside metabolic process"/>
    <property type="evidence" value="ECO:0007669"/>
    <property type="project" value="InterPro"/>
</dbReference>
<gene>
    <name evidence="5" type="ORF">EKG35_06150</name>
</gene>
<proteinExistence type="predicted"/>
<dbReference type="Gene3D" id="3.40.50.1580">
    <property type="entry name" value="Nucleoside phosphorylase domain"/>
    <property type="match status" value="1"/>
</dbReference>
<dbReference type="PANTHER" id="PTHR43691:SF11">
    <property type="entry name" value="FI09636P-RELATED"/>
    <property type="match status" value="1"/>
</dbReference>
<dbReference type="SUPFAM" id="SSF53167">
    <property type="entry name" value="Purine and uridine phosphorylases"/>
    <property type="match status" value="1"/>
</dbReference>
<name>A0A431UUM1_9BACI</name>
<dbReference type="OrthoDB" id="9772602at2"/>
<feature type="domain" description="Nucleoside phosphorylase" evidence="4">
    <location>
        <begin position="16"/>
        <end position="248"/>
    </location>
</feature>
<accession>A0A431UUM1</accession>
<dbReference type="GO" id="GO:0005829">
    <property type="term" value="C:cytosol"/>
    <property type="evidence" value="ECO:0007669"/>
    <property type="project" value="TreeGrafter"/>
</dbReference>
<dbReference type="Pfam" id="PF01048">
    <property type="entry name" value="PNP_UDP_1"/>
    <property type="match status" value="1"/>
</dbReference>
<dbReference type="EC" id="2.4.2.3" evidence="1"/>
<comment type="catalytic activity">
    <reaction evidence="3">
        <text>uridine + phosphate = alpha-D-ribose 1-phosphate + uracil</text>
        <dbReference type="Rhea" id="RHEA:24388"/>
        <dbReference type="ChEBI" id="CHEBI:16704"/>
        <dbReference type="ChEBI" id="CHEBI:17568"/>
        <dbReference type="ChEBI" id="CHEBI:43474"/>
        <dbReference type="ChEBI" id="CHEBI:57720"/>
        <dbReference type="EC" id="2.4.2.3"/>
    </reaction>
</comment>
<evidence type="ECO:0000256" key="1">
    <source>
        <dbReference type="ARBA" id="ARBA00011888"/>
    </source>
</evidence>